<evidence type="ECO:0000256" key="2">
    <source>
        <dbReference type="ARBA" id="ARBA00022771"/>
    </source>
</evidence>
<keyword evidence="5" id="KW-0812">Transmembrane</keyword>
<dbReference type="SUPFAM" id="SSF57850">
    <property type="entry name" value="RING/U-box"/>
    <property type="match status" value="1"/>
</dbReference>
<dbReference type="InterPro" id="IPR013083">
    <property type="entry name" value="Znf_RING/FYVE/PHD"/>
</dbReference>
<evidence type="ECO:0000313" key="7">
    <source>
        <dbReference type="EMBL" id="ABV22181.1"/>
    </source>
</evidence>
<dbReference type="InterPro" id="IPR052788">
    <property type="entry name" value="RING-type_E3_ligase_ATL"/>
</dbReference>
<evidence type="ECO:0000256" key="3">
    <source>
        <dbReference type="ARBA" id="ARBA00022833"/>
    </source>
</evidence>
<organism evidence="7">
    <name type="scientific">Perkinsus marinus</name>
    <dbReference type="NCBI Taxonomy" id="31276"/>
    <lineage>
        <taxon>Eukaryota</taxon>
        <taxon>Sar</taxon>
        <taxon>Alveolata</taxon>
        <taxon>Perkinsozoa</taxon>
        <taxon>Perkinsea</taxon>
        <taxon>Perkinsida</taxon>
        <taxon>Perkinsidae</taxon>
        <taxon>Perkinsus</taxon>
    </lineage>
</organism>
<dbReference type="PROSITE" id="PS50089">
    <property type="entry name" value="ZF_RING_2"/>
    <property type="match status" value="1"/>
</dbReference>
<evidence type="ECO:0000256" key="5">
    <source>
        <dbReference type="SAM" id="Phobius"/>
    </source>
</evidence>
<name>A7YXQ2_9ALVE</name>
<evidence type="ECO:0000256" key="1">
    <source>
        <dbReference type="ARBA" id="ARBA00022723"/>
    </source>
</evidence>
<keyword evidence="1" id="KW-0479">Metal-binding</keyword>
<dbReference type="AlphaFoldDB" id="A7YXQ2"/>
<proteinExistence type="evidence at transcript level"/>
<keyword evidence="2 4" id="KW-0863">Zinc-finger</keyword>
<dbReference type="EMBL" id="EF134067">
    <property type="protein sequence ID" value="ABV22181.1"/>
    <property type="molecule type" value="mRNA"/>
</dbReference>
<sequence>MTSKFLLAVCMVVLLTTGASIAVLFLGPASYWLLVALGLCGVCLLVLVLMIILVSNRKNTKKATVCYKNIYGRCPFPPTATSSVDICPICLDDFHSGQLVAVLLSCKHLFHDNCMDSWLHASGSGFECSQSSCPVCRVEFPH</sequence>
<dbReference type="PANTHER" id="PTHR45798">
    <property type="entry name" value="RING-H2 FINGER PROTEIN ATL61-RELATED-RELATED"/>
    <property type="match status" value="1"/>
</dbReference>
<feature type="transmembrane region" description="Helical" evidence="5">
    <location>
        <begin position="31"/>
        <end position="54"/>
    </location>
</feature>
<keyword evidence="5" id="KW-1133">Transmembrane helix</keyword>
<accession>A7YXQ2</accession>
<reference evidence="7" key="1">
    <citation type="journal article" date="2007" name="Proc. Natl. Acad. Sci. U.S.A.">
        <title>Spliced leader RNA trans-splicing in dinoflagellates.</title>
        <authorList>
            <person name="Zhang H."/>
            <person name="Hou Y."/>
            <person name="Miranda L."/>
            <person name="Campbell D.A."/>
            <person name="Sturm N.R."/>
            <person name="Gaasterland T."/>
            <person name="Lin S."/>
        </authorList>
    </citation>
    <scope>NUCLEOTIDE SEQUENCE</scope>
    <source>
        <strain evidence="7">Pma_cDNA2</strain>
    </source>
</reference>
<dbReference type="InterPro" id="IPR001841">
    <property type="entry name" value="Znf_RING"/>
</dbReference>
<dbReference type="PANTHER" id="PTHR45798:SF97">
    <property type="entry name" value="ALCOHOL-SENSITIVE RING FINGER PROTEIN 1"/>
    <property type="match status" value="1"/>
</dbReference>
<dbReference type="Pfam" id="PF13639">
    <property type="entry name" value="zf-RING_2"/>
    <property type="match status" value="1"/>
</dbReference>
<keyword evidence="5" id="KW-0472">Membrane</keyword>
<evidence type="ECO:0000256" key="4">
    <source>
        <dbReference type="PROSITE-ProRule" id="PRU00175"/>
    </source>
</evidence>
<evidence type="ECO:0000259" key="6">
    <source>
        <dbReference type="PROSITE" id="PS50089"/>
    </source>
</evidence>
<feature type="domain" description="RING-type" evidence="6">
    <location>
        <begin position="87"/>
        <end position="137"/>
    </location>
</feature>
<dbReference type="Gene3D" id="3.30.40.10">
    <property type="entry name" value="Zinc/RING finger domain, C3HC4 (zinc finger)"/>
    <property type="match status" value="1"/>
</dbReference>
<keyword evidence="3" id="KW-0862">Zinc</keyword>
<dbReference type="SMART" id="SM00184">
    <property type="entry name" value="RING"/>
    <property type="match status" value="1"/>
</dbReference>
<dbReference type="GO" id="GO:0008270">
    <property type="term" value="F:zinc ion binding"/>
    <property type="evidence" value="ECO:0007669"/>
    <property type="project" value="UniProtKB-KW"/>
</dbReference>
<protein>
    <submittedName>
        <fullName evidence="7">Putative RING finger protein</fullName>
    </submittedName>
</protein>